<dbReference type="Proteomes" id="UP000186817">
    <property type="component" value="Unassembled WGS sequence"/>
</dbReference>
<name>A0A1Q9DIC8_SYMMI</name>
<dbReference type="OrthoDB" id="1632545at2759"/>
<gene>
    <name evidence="1" type="ORF">AK812_SmicGene23030</name>
</gene>
<proteinExistence type="predicted"/>
<evidence type="ECO:0000313" key="1">
    <source>
        <dbReference type="EMBL" id="OLP94908.1"/>
    </source>
</evidence>
<reference evidence="1 2" key="1">
    <citation type="submission" date="2016-02" db="EMBL/GenBank/DDBJ databases">
        <title>Genome analysis of coral dinoflagellate symbionts highlights evolutionary adaptations to a symbiotic lifestyle.</title>
        <authorList>
            <person name="Aranda M."/>
            <person name="Li Y."/>
            <person name="Liew Y.J."/>
            <person name="Baumgarten S."/>
            <person name="Simakov O."/>
            <person name="Wilson M."/>
            <person name="Piel J."/>
            <person name="Ashoor H."/>
            <person name="Bougouffa S."/>
            <person name="Bajic V.B."/>
            <person name="Ryu T."/>
            <person name="Ravasi T."/>
            <person name="Bayer T."/>
            <person name="Micklem G."/>
            <person name="Kim H."/>
            <person name="Bhak J."/>
            <person name="Lajeunesse T.C."/>
            <person name="Voolstra C.R."/>
        </authorList>
    </citation>
    <scope>NUCLEOTIDE SEQUENCE [LARGE SCALE GENOMIC DNA]</scope>
    <source>
        <strain evidence="1 2">CCMP2467</strain>
    </source>
</reference>
<keyword evidence="2" id="KW-1185">Reference proteome</keyword>
<dbReference type="EMBL" id="LSRX01000523">
    <property type="protein sequence ID" value="OLP94908.1"/>
    <property type="molecule type" value="Genomic_DNA"/>
</dbReference>
<accession>A0A1Q9DIC8</accession>
<comment type="caution">
    <text evidence="1">The sequence shown here is derived from an EMBL/GenBank/DDBJ whole genome shotgun (WGS) entry which is preliminary data.</text>
</comment>
<evidence type="ECO:0000313" key="2">
    <source>
        <dbReference type="Proteomes" id="UP000186817"/>
    </source>
</evidence>
<organism evidence="1 2">
    <name type="scientific">Symbiodinium microadriaticum</name>
    <name type="common">Dinoflagellate</name>
    <name type="synonym">Zooxanthella microadriatica</name>
    <dbReference type="NCBI Taxonomy" id="2951"/>
    <lineage>
        <taxon>Eukaryota</taxon>
        <taxon>Sar</taxon>
        <taxon>Alveolata</taxon>
        <taxon>Dinophyceae</taxon>
        <taxon>Suessiales</taxon>
        <taxon>Symbiodiniaceae</taxon>
        <taxon>Symbiodinium</taxon>
    </lineage>
</organism>
<sequence length="175" mass="19063">MLRASTCWTQYAMPLDSRASWSCKLQVNRLNDKSLAVTSTRRIPGLHFSLRASGAERPSATCSVNFKNGERVHACYDAARDRAWIRIHGGRARFWNAAGEQPPEVAYLGGGVDERMAVWLPAPSRPASFPCRSLPLSGAANVDGVSTEILGSSVTFWPNHRPPLLLAAACPDMPT</sequence>
<protein>
    <submittedName>
        <fullName evidence="1">Uncharacterized protein</fullName>
    </submittedName>
</protein>
<dbReference type="AlphaFoldDB" id="A0A1Q9DIC8"/>